<dbReference type="EMBL" id="KZ772703">
    <property type="protein sequence ID" value="PTQ42062.1"/>
    <property type="molecule type" value="Genomic_DNA"/>
</dbReference>
<dbReference type="Gramene" id="Mp2g03920.1">
    <property type="protein sequence ID" value="Mp2g03920.1.cds"/>
    <property type="gene ID" value="Mp2g03920"/>
</dbReference>
<gene>
    <name evidence="2" type="ORF">MARPO_0031s0048</name>
</gene>
<feature type="compositionally biased region" description="Polar residues" evidence="1">
    <location>
        <begin position="132"/>
        <end position="152"/>
    </location>
</feature>
<dbReference type="Proteomes" id="UP000244005">
    <property type="component" value="Unassembled WGS sequence"/>
</dbReference>
<sequence length="160" mass="17518">MNPKGEDVARRVGVADGASRSVVERSTSVIPRQRGLSNSTILCLHREDCICEKKPGKISLGDPVLQKQASRKLPDKTLLSYVEVRRPFLHCTILFSEPGTVGGNGTSCVETRQTRKRIMNHLVRNPRECLSKTRSSTSINAEGTKPLSTSGKSTKETALD</sequence>
<keyword evidence="3" id="KW-1185">Reference proteome</keyword>
<feature type="region of interest" description="Disordered" evidence="1">
    <location>
        <begin position="127"/>
        <end position="160"/>
    </location>
</feature>
<evidence type="ECO:0000313" key="2">
    <source>
        <dbReference type="EMBL" id="PTQ42062.1"/>
    </source>
</evidence>
<organism evidence="2 3">
    <name type="scientific">Marchantia polymorpha</name>
    <name type="common">Common liverwort</name>
    <name type="synonym">Marchantia aquatica</name>
    <dbReference type="NCBI Taxonomy" id="3197"/>
    <lineage>
        <taxon>Eukaryota</taxon>
        <taxon>Viridiplantae</taxon>
        <taxon>Streptophyta</taxon>
        <taxon>Embryophyta</taxon>
        <taxon>Marchantiophyta</taxon>
        <taxon>Marchantiopsida</taxon>
        <taxon>Marchantiidae</taxon>
        <taxon>Marchantiales</taxon>
        <taxon>Marchantiaceae</taxon>
        <taxon>Marchantia</taxon>
    </lineage>
</organism>
<proteinExistence type="predicted"/>
<name>A0A2R6X7I6_MARPO</name>
<evidence type="ECO:0000313" key="3">
    <source>
        <dbReference type="Proteomes" id="UP000244005"/>
    </source>
</evidence>
<evidence type="ECO:0000256" key="1">
    <source>
        <dbReference type="SAM" id="MobiDB-lite"/>
    </source>
</evidence>
<accession>A0A2R6X7I6</accession>
<dbReference type="AlphaFoldDB" id="A0A2R6X7I6"/>
<protein>
    <submittedName>
        <fullName evidence="2">Uncharacterized protein</fullName>
    </submittedName>
</protein>
<reference evidence="3" key="1">
    <citation type="journal article" date="2017" name="Cell">
        <title>Insights into land plant evolution garnered from the Marchantia polymorpha genome.</title>
        <authorList>
            <person name="Bowman J.L."/>
            <person name="Kohchi T."/>
            <person name="Yamato K.T."/>
            <person name="Jenkins J."/>
            <person name="Shu S."/>
            <person name="Ishizaki K."/>
            <person name="Yamaoka S."/>
            <person name="Nishihama R."/>
            <person name="Nakamura Y."/>
            <person name="Berger F."/>
            <person name="Adam C."/>
            <person name="Aki S.S."/>
            <person name="Althoff F."/>
            <person name="Araki T."/>
            <person name="Arteaga-Vazquez M.A."/>
            <person name="Balasubrmanian S."/>
            <person name="Barry K."/>
            <person name="Bauer D."/>
            <person name="Boehm C.R."/>
            <person name="Briginshaw L."/>
            <person name="Caballero-Perez J."/>
            <person name="Catarino B."/>
            <person name="Chen F."/>
            <person name="Chiyoda S."/>
            <person name="Chovatia M."/>
            <person name="Davies K.M."/>
            <person name="Delmans M."/>
            <person name="Demura T."/>
            <person name="Dierschke T."/>
            <person name="Dolan L."/>
            <person name="Dorantes-Acosta A.E."/>
            <person name="Eklund D.M."/>
            <person name="Florent S.N."/>
            <person name="Flores-Sandoval E."/>
            <person name="Fujiyama A."/>
            <person name="Fukuzawa H."/>
            <person name="Galik B."/>
            <person name="Grimanelli D."/>
            <person name="Grimwood J."/>
            <person name="Grossniklaus U."/>
            <person name="Hamada T."/>
            <person name="Haseloff J."/>
            <person name="Hetherington A.J."/>
            <person name="Higo A."/>
            <person name="Hirakawa Y."/>
            <person name="Hundley H.N."/>
            <person name="Ikeda Y."/>
            <person name="Inoue K."/>
            <person name="Inoue S.I."/>
            <person name="Ishida S."/>
            <person name="Jia Q."/>
            <person name="Kakita M."/>
            <person name="Kanazawa T."/>
            <person name="Kawai Y."/>
            <person name="Kawashima T."/>
            <person name="Kennedy M."/>
            <person name="Kinose K."/>
            <person name="Kinoshita T."/>
            <person name="Kohara Y."/>
            <person name="Koide E."/>
            <person name="Komatsu K."/>
            <person name="Kopischke S."/>
            <person name="Kubo M."/>
            <person name="Kyozuka J."/>
            <person name="Lagercrantz U."/>
            <person name="Lin S.S."/>
            <person name="Lindquist E."/>
            <person name="Lipzen A.M."/>
            <person name="Lu C.W."/>
            <person name="De Luna E."/>
            <person name="Martienssen R.A."/>
            <person name="Minamino N."/>
            <person name="Mizutani M."/>
            <person name="Mizutani M."/>
            <person name="Mochizuki N."/>
            <person name="Monte I."/>
            <person name="Mosher R."/>
            <person name="Nagasaki H."/>
            <person name="Nakagami H."/>
            <person name="Naramoto S."/>
            <person name="Nishitani K."/>
            <person name="Ohtani M."/>
            <person name="Okamoto T."/>
            <person name="Okumura M."/>
            <person name="Phillips J."/>
            <person name="Pollak B."/>
            <person name="Reinders A."/>
            <person name="Rovekamp M."/>
            <person name="Sano R."/>
            <person name="Sawa S."/>
            <person name="Schmid M.W."/>
            <person name="Shirakawa M."/>
            <person name="Solano R."/>
            <person name="Spunde A."/>
            <person name="Suetsugu N."/>
            <person name="Sugano S."/>
            <person name="Sugiyama A."/>
            <person name="Sun R."/>
            <person name="Suzuki Y."/>
            <person name="Takenaka M."/>
            <person name="Takezawa D."/>
            <person name="Tomogane H."/>
            <person name="Tsuzuki M."/>
            <person name="Ueda T."/>
            <person name="Umeda M."/>
            <person name="Ward J.M."/>
            <person name="Watanabe Y."/>
            <person name="Yazaki K."/>
            <person name="Yokoyama R."/>
            <person name="Yoshitake Y."/>
            <person name="Yotsui I."/>
            <person name="Zachgo S."/>
            <person name="Schmutz J."/>
        </authorList>
    </citation>
    <scope>NUCLEOTIDE SEQUENCE [LARGE SCALE GENOMIC DNA]</scope>
    <source>
        <strain evidence="3">Tak-1</strain>
    </source>
</reference>